<dbReference type="Proteomes" id="UP000283655">
    <property type="component" value="Unassembled WGS sequence"/>
</dbReference>
<evidence type="ECO:0000256" key="1">
    <source>
        <dbReference type="SAM" id="Phobius"/>
    </source>
</evidence>
<comment type="caution">
    <text evidence="2">The sequence shown here is derived from an EMBL/GenBank/DDBJ whole genome shotgun (WGS) entry which is preliminary data.</text>
</comment>
<evidence type="ECO:0000313" key="2">
    <source>
        <dbReference type="EMBL" id="RJL48115.1"/>
    </source>
</evidence>
<keyword evidence="1" id="KW-0812">Transmembrane</keyword>
<keyword evidence="1" id="KW-0472">Membrane</keyword>
<dbReference type="EMBL" id="QZDH01000059">
    <property type="protein sequence ID" value="RJL48115.1"/>
    <property type="molecule type" value="Genomic_DNA"/>
</dbReference>
<proteinExistence type="predicted"/>
<accession>A0A419ARW7</accession>
<feature type="transmembrane region" description="Helical" evidence="1">
    <location>
        <begin position="6"/>
        <end position="25"/>
    </location>
</feature>
<dbReference type="RefSeq" id="WP_119874698.1">
    <property type="nucleotide sequence ID" value="NZ_QZDH01000059.1"/>
</dbReference>
<gene>
    <name evidence="2" type="ORF">D5071_18660</name>
</gene>
<dbReference type="AlphaFoldDB" id="A0A419ARW7"/>
<reference evidence="2 3" key="1">
    <citation type="submission" date="2018-09" db="EMBL/GenBank/DDBJ databases">
        <title>Phylogenetic diversity of Pectobacterium and Dickeya strains causing blackleg disease of potato in Morocco.</title>
        <authorList>
            <person name="Oulghazi S."/>
            <person name="Moumni M."/>
            <person name="Faure D."/>
        </authorList>
    </citation>
    <scope>NUCLEOTIDE SEQUENCE [LARGE SCALE GENOMIC DNA]</scope>
    <source>
        <strain evidence="2 3">S1.15.11.2D</strain>
    </source>
</reference>
<evidence type="ECO:0000313" key="3">
    <source>
        <dbReference type="Proteomes" id="UP000283655"/>
    </source>
</evidence>
<protein>
    <submittedName>
        <fullName evidence="2">Uncharacterized protein</fullName>
    </submittedName>
</protein>
<name>A0A419ARW7_PECCA</name>
<keyword evidence="1" id="KW-1133">Transmembrane helix</keyword>
<organism evidence="2 3">
    <name type="scientific">Pectobacterium carotovorum</name>
    <name type="common">Erwinia carotovora</name>
    <dbReference type="NCBI Taxonomy" id="554"/>
    <lineage>
        <taxon>Bacteria</taxon>
        <taxon>Pseudomonadati</taxon>
        <taxon>Pseudomonadota</taxon>
        <taxon>Gammaproteobacteria</taxon>
        <taxon>Enterobacterales</taxon>
        <taxon>Pectobacteriaceae</taxon>
        <taxon>Pectobacterium</taxon>
    </lineage>
</organism>
<sequence>MNKGKVGWISLFFLVFLITLFIDLGRIKNSTLVDKQDVNHLVISCACGTHAAHSVDNLNCMHIFIIVGK</sequence>